<dbReference type="AlphaFoldDB" id="W2KE59"/>
<dbReference type="EMBL" id="KI682052">
    <property type="protein sequence ID" value="ETL83367.1"/>
    <property type="molecule type" value="Genomic_DNA"/>
</dbReference>
<name>W2KE59_PHYNI</name>
<evidence type="ECO:0008006" key="2">
    <source>
        <dbReference type="Google" id="ProtNLM"/>
    </source>
</evidence>
<reference evidence="1" key="1">
    <citation type="submission" date="2013-11" db="EMBL/GenBank/DDBJ databases">
        <title>The Genome Sequence of Phytophthora parasitica CHvinca01.</title>
        <authorList>
            <consortium name="The Broad Institute Genomics Platform"/>
            <person name="Russ C."/>
            <person name="Tyler B."/>
            <person name="Panabieres F."/>
            <person name="Shan W."/>
            <person name="Tripathy S."/>
            <person name="Grunwald N."/>
            <person name="Machado M."/>
            <person name="Johnson C.S."/>
            <person name="Arredondo F."/>
            <person name="Hong C."/>
            <person name="Coffey M."/>
            <person name="Young S.K."/>
            <person name="Zeng Q."/>
            <person name="Gargeya S."/>
            <person name="Fitzgerald M."/>
            <person name="Abouelleil A."/>
            <person name="Alvarado L."/>
            <person name="Chapman S.B."/>
            <person name="Gainer-Dewar J."/>
            <person name="Goldberg J."/>
            <person name="Griggs A."/>
            <person name="Gujja S."/>
            <person name="Hansen M."/>
            <person name="Howarth C."/>
            <person name="Imamovic A."/>
            <person name="Ireland A."/>
            <person name="Larimer J."/>
            <person name="McCowan C."/>
            <person name="Murphy C."/>
            <person name="Pearson M."/>
            <person name="Poon T.W."/>
            <person name="Priest M."/>
            <person name="Roberts A."/>
            <person name="Saif S."/>
            <person name="Shea T."/>
            <person name="Sykes S."/>
            <person name="Wortman J."/>
            <person name="Nusbaum C."/>
            <person name="Birren B."/>
        </authorList>
    </citation>
    <scope>NUCLEOTIDE SEQUENCE [LARGE SCALE GENOMIC DNA]</scope>
    <source>
        <strain evidence="1">CHvinca01</strain>
    </source>
</reference>
<dbReference type="Proteomes" id="UP000054423">
    <property type="component" value="Unassembled WGS sequence"/>
</dbReference>
<organism evidence="1">
    <name type="scientific">Phytophthora nicotianae</name>
    <name type="common">Potato buckeye rot agent</name>
    <name type="synonym">Phytophthora parasitica</name>
    <dbReference type="NCBI Taxonomy" id="4792"/>
    <lineage>
        <taxon>Eukaryota</taxon>
        <taxon>Sar</taxon>
        <taxon>Stramenopiles</taxon>
        <taxon>Oomycota</taxon>
        <taxon>Peronosporomycetes</taxon>
        <taxon>Peronosporales</taxon>
        <taxon>Peronosporaceae</taxon>
        <taxon>Phytophthora</taxon>
    </lineage>
</organism>
<dbReference type="GO" id="GO:0003676">
    <property type="term" value="F:nucleic acid binding"/>
    <property type="evidence" value="ECO:0007669"/>
    <property type="project" value="InterPro"/>
</dbReference>
<sequence length="249" mass="27934">MPQTTFARRHHRHATTLLQRSANVCLPRCAKLGIPARRHLAAHVQASSVYRGNGICHGDVPGGGLYTDAIAADRQSFQAFQCQALSAKLTTKLKTLKQEKSTCNSDANKMKRFRFPKALVEHQDDGDYIVYFDETNYDPFCMRSQGRAAKGKRAAVKTPPSKGKIFQIQFVVSVEDDLVLHQLQRGSILMSVNADFVQKIYLTVKNSEIYREYFCGKKVVIVLDNAPAHNQTEARVEQELGEHSDLVLL</sequence>
<gene>
    <name evidence="1" type="ORF">L917_16682</name>
</gene>
<evidence type="ECO:0000313" key="1">
    <source>
        <dbReference type="EMBL" id="ETL83367.1"/>
    </source>
</evidence>
<dbReference type="InterPro" id="IPR036397">
    <property type="entry name" value="RNaseH_sf"/>
</dbReference>
<dbReference type="VEuPathDB" id="FungiDB:PPTG_12293"/>
<proteinExistence type="predicted"/>
<dbReference type="OrthoDB" id="113192at2759"/>
<accession>W2KE59</accession>
<protein>
    <recommendedName>
        <fullName evidence="2">Tc1-like transposase DDE domain-containing protein</fullName>
    </recommendedName>
</protein>
<dbReference type="Gene3D" id="3.30.420.10">
    <property type="entry name" value="Ribonuclease H-like superfamily/Ribonuclease H"/>
    <property type="match status" value="1"/>
</dbReference>